<keyword evidence="10" id="KW-1185">Reference proteome</keyword>
<keyword evidence="6 7" id="KW-0472">Membrane</keyword>
<keyword evidence="5" id="KW-0677">Repeat</keyword>
<evidence type="ECO:0000256" key="4">
    <source>
        <dbReference type="ARBA" id="ARBA00022692"/>
    </source>
</evidence>
<evidence type="ECO:0000256" key="1">
    <source>
        <dbReference type="ARBA" id="ARBA00004141"/>
    </source>
</evidence>
<dbReference type="Gene3D" id="1.50.40.10">
    <property type="entry name" value="Mitochondrial carrier domain"/>
    <property type="match status" value="1"/>
</dbReference>
<reference evidence="9" key="3">
    <citation type="submission" date="2025-09" db="UniProtKB">
        <authorList>
            <consortium name="Ensembl"/>
        </authorList>
    </citation>
    <scope>IDENTIFICATION</scope>
</reference>
<sequence length="247" mass="27293">CYNSIPISPVLQSLFMLVPSCSLSVHLSVQGLKPQKRSVVSSLLSGALVGALAKTAVAPLDRTKIIFQGRRSHFSHHVICLLCSRALPPVPLLTHPLDMVRARMAVTPKEMYSNTMHVFVRISREEGLKTLYRGFTPTILGVVPYAGLSFFTYETLKKMHAAQFLPFPRLAFGACAGLLGQSASYPLDVVRQCLDYRGGGGAWRGGLYKGLSITWVKGPIPVGISFTTFDMTQFLLRNLYQLRYNSR</sequence>
<reference evidence="9" key="2">
    <citation type="submission" date="2025-08" db="UniProtKB">
        <authorList>
            <consortium name="Ensembl"/>
        </authorList>
    </citation>
    <scope>IDENTIFICATION</scope>
</reference>
<dbReference type="SUPFAM" id="SSF103506">
    <property type="entry name" value="Mitochondrial carrier"/>
    <property type="match status" value="1"/>
</dbReference>
<dbReference type="AlphaFoldDB" id="A0A4W5MZE6"/>
<evidence type="ECO:0000256" key="8">
    <source>
        <dbReference type="RuleBase" id="RU000488"/>
    </source>
</evidence>
<evidence type="ECO:0000256" key="6">
    <source>
        <dbReference type="ARBA" id="ARBA00023136"/>
    </source>
</evidence>
<protein>
    <submittedName>
        <fullName evidence="9">Solute carrier family 25 member 42</fullName>
    </submittedName>
</protein>
<reference evidence="10" key="1">
    <citation type="submission" date="2018-06" db="EMBL/GenBank/DDBJ databases">
        <title>Genome assembly of Danube salmon.</title>
        <authorList>
            <person name="Macqueen D.J."/>
            <person name="Gundappa M.K."/>
        </authorList>
    </citation>
    <scope>NUCLEOTIDE SEQUENCE [LARGE SCALE GENOMIC DNA]</scope>
</reference>
<evidence type="ECO:0000256" key="2">
    <source>
        <dbReference type="ARBA" id="ARBA00006375"/>
    </source>
</evidence>
<dbReference type="PRINTS" id="PR00926">
    <property type="entry name" value="MITOCARRIER"/>
</dbReference>
<dbReference type="PROSITE" id="PS50920">
    <property type="entry name" value="SOLCAR"/>
    <property type="match status" value="1"/>
</dbReference>
<evidence type="ECO:0000256" key="3">
    <source>
        <dbReference type="ARBA" id="ARBA00022448"/>
    </source>
</evidence>
<dbReference type="GO" id="GO:0016020">
    <property type="term" value="C:membrane"/>
    <property type="evidence" value="ECO:0007669"/>
    <property type="project" value="UniProtKB-SubCell"/>
</dbReference>
<keyword evidence="3 8" id="KW-0813">Transport</keyword>
<evidence type="ECO:0000313" key="10">
    <source>
        <dbReference type="Proteomes" id="UP000314982"/>
    </source>
</evidence>
<comment type="similarity">
    <text evidence="2 8">Belongs to the mitochondrial carrier (TC 2.A.29) family.</text>
</comment>
<evidence type="ECO:0000256" key="5">
    <source>
        <dbReference type="ARBA" id="ARBA00022737"/>
    </source>
</evidence>
<dbReference type="InterPro" id="IPR002067">
    <property type="entry name" value="MCP"/>
</dbReference>
<proteinExistence type="inferred from homology"/>
<dbReference type="InterPro" id="IPR023395">
    <property type="entry name" value="MCP_dom_sf"/>
</dbReference>
<dbReference type="PANTHER" id="PTHR24089">
    <property type="entry name" value="SOLUTE CARRIER FAMILY 25"/>
    <property type="match status" value="1"/>
</dbReference>
<keyword evidence="4 7" id="KW-0812">Transmembrane</keyword>
<comment type="subcellular location">
    <subcellularLocation>
        <location evidence="1">Membrane</location>
        <topology evidence="1">Multi-pass membrane protein</topology>
    </subcellularLocation>
</comment>
<dbReference type="Pfam" id="PF00153">
    <property type="entry name" value="Mito_carr"/>
    <property type="match status" value="2"/>
</dbReference>
<dbReference type="Proteomes" id="UP000314982">
    <property type="component" value="Unassembled WGS sequence"/>
</dbReference>
<evidence type="ECO:0000313" key="9">
    <source>
        <dbReference type="Ensembl" id="ENSHHUP00000044456.1"/>
    </source>
</evidence>
<dbReference type="GO" id="GO:0055085">
    <property type="term" value="P:transmembrane transport"/>
    <property type="evidence" value="ECO:0007669"/>
    <property type="project" value="InterPro"/>
</dbReference>
<organism evidence="9 10">
    <name type="scientific">Hucho hucho</name>
    <name type="common">huchen</name>
    <dbReference type="NCBI Taxonomy" id="62062"/>
    <lineage>
        <taxon>Eukaryota</taxon>
        <taxon>Metazoa</taxon>
        <taxon>Chordata</taxon>
        <taxon>Craniata</taxon>
        <taxon>Vertebrata</taxon>
        <taxon>Euteleostomi</taxon>
        <taxon>Actinopterygii</taxon>
        <taxon>Neopterygii</taxon>
        <taxon>Teleostei</taxon>
        <taxon>Protacanthopterygii</taxon>
        <taxon>Salmoniformes</taxon>
        <taxon>Salmonidae</taxon>
        <taxon>Salmoninae</taxon>
        <taxon>Hucho</taxon>
    </lineage>
</organism>
<dbReference type="STRING" id="62062.ENSHHUP00000044456"/>
<dbReference type="GeneTree" id="ENSGT00940000158163"/>
<dbReference type="InterPro" id="IPR018108">
    <property type="entry name" value="MCP_transmembrane"/>
</dbReference>
<dbReference type="Ensembl" id="ENSHHUT00000046105.1">
    <property type="protein sequence ID" value="ENSHHUP00000044456.1"/>
    <property type="gene ID" value="ENSHHUG00000027205.1"/>
</dbReference>
<name>A0A4W5MZE6_9TELE</name>
<evidence type="ECO:0000256" key="7">
    <source>
        <dbReference type="PROSITE-ProRule" id="PRU00282"/>
    </source>
</evidence>
<accession>A0A4W5MZE6</accession>
<feature type="repeat" description="Solcar" evidence="7">
    <location>
        <begin position="75"/>
        <end position="159"/>
    </location>
</feature>